<keyword evidence="3" id="KW-1185">Reference proteome</keyword>
<keyword evidence="1" id="KW-1133">Transmembrane helix</keyword>
<proteinExistence type="predicted"/>
<sequence>MRKPRSPLFLERQSYRQRRVRDAARMMPFLGTILWGVPILWAGPGPHGVSTSKAMLYIFGVWLALSLVSLVITLWLQPDSDADPSEGG</sequence>
<accession>A0A521ELX2</accession>
<dbReference type="OrthoDB" id="7871801at2"/>
<evidence type="ECO:0000256" key="1">
    <source>
        <dbReference type="SAM" id="Phobius"/>
    </source>
</evidence>
<keyword evidence="1" id="KW-0812">Transmembrane</keyword>
<dbReference type="Proteomes" id="UP000316030">
    <property type="component" value="Unassembled WGS sequence"/>
</dbReference>
<dbReference type="EMBL" id="FXTO01000017">
    <property type="protein sequence ID" value="SMO84904.1"/>
    <property type="molecule type" value="Genomic_DNA"/>
</dbReference>
<organism evidence="2 3">
    <name type="scientific">Thalassovita litoralis</name>
    <dbReference type="NCBI Taxonomy" id="1010611"/>
    <lineage>
        <taxon>Bacteria</taxon>
        <taxon>Pseudomonadati</taxon>
        <taxon>Pseudomonadota</taxon>
        <taxon>Alphaproteobacteria</taxon>
        <taxon>Rhodobacterales</taxon>
        <taxon>Roseobacteraceae</taxon>
        <taxon>Thalassovita</taxon>
    </lineage>
</organism>
<evidence type="ECO:0000313" key="3">
    <source>
        <dbReference type="Proteomes" id="UP000316030"/>
    </source>
</evidence>
<dbReference type="RefSeq" id="WP_142493934.1">
    <property type="nucleotide sequence ID" value="NZ_FXTO01000017.1"/>
</dbReference>
<name>A0A521ELX2_9RHOB</name>
<feature type="transmembrane region" description="Helical" evidence="1">
    <location>
        <begin position="23"/>
        <end position="42"/>
    </location>
</feature>
<gene>
    <name evidence="2" type="ORF">SAMN06265173_11769</name>
</gene>
<dbReference type="AlphaFoldDB" id="A0A521ELX2"/>
<evidence type="ECO:0000313" key="2">
    <source>
        <dbReference type="EMBL" id="SMO84904.1"/>
    </source>
</evidence>
<reference evidence="2 3" key="1">
    <citation type="submission" date="2017-05" db="EMBL/GenBank/DDBJ databases">
        <authorList>
            <person name="Varghese N."/>
            <person name="Submissions S."/>
        </authorList>
    </citation>
    <scope>NUCLEOTIDE SEQUENCE [LARGE SCALE GENOMIC DNA]</scope>
    <source>
        <strain evidence="2 3">DSM 29506</strain>
    </source>
</reference>
<feature type="transmembrane region" description="Helical" evidence="1">
    <location>
        <begin position="54"/>
        <end position="76"/>
    </location>
</feature>
<keyword evidence="1" id="KW-0472">Membrane</keyword>
<protein>
    <submittedName>
        <fullName evidence="2">Uncharacterized protein</fullName>
    </submittedName>
</protein>